<evidence type="ECO:0000256" key="2">
    <source>
        <dbReference type="ARBA" id="ARBA00023136"/>
    </source>
</evidence>
<keyword evidence="2 6" id="KW-0472">Membrane</keyword>
<evidence type="ECO:0000313" key="9">
    <source>
        <dbReference type="Proteomes" id="UP000288178"/>
    </source>
</evidence>
<comment type="similarity">
    <text evidence="6">Belongs to the LptE lipoprotein family.</text>
</comment>
<gene>
    <name evidence="6" type="primary">lptE</name>
    <name evidence="8" type="ORF">ENE75_08685</name>
</gene>
<comment type="caution">
    <text evidence="8">The sequence shown here is derived from an EMBL/GenBank/DDBJ whole genome shotgun (WGS) entry which is preliminary data.</text>
</comment>
<keyword evidence="9" id="KW-1185">Reference proteome</keyword>
<evidence type="ECO:0000256" key="4">
    <source>
        <dbReference type="ARBA" id="ARBA00023237"/>
    </source>
</evidence>
<dbReference type="PANTHER" id="PTHR38098:SF1">
    <property type="entry name" value="LPS-ASSEMBLY LIPOPROTEIN LPTE"/>
    <property type="match status" value="1"/>
</dbReference>
<dbReference type="HAMAP" id="MF_01186">
    <property type="entry name" value="LPS_assembly_LptE"/>
    <property type="match status" value="1"/>
</dbReference>
<dbReference type="PANTHER" id="PTHR38098">
    <property type="entry name" value="LPS-ASSEMBLY LIPOPROTEIN LPTE"/>
    <property type="match status" value="1"/>
</dbReference>
<sequence length="163" mass="17358">MRRRHVLTTLAATAASALAGCGFRLAAPPSYPFRSIALVGFAPGSPLAADLRRALAGRVEVKEVPAEAEVVLQALVDRRERSAAATTAAGQVRELQLRLLATVRADTPAGRALMPPVALRLVRELSTTEAATLAKTAEEAEIFREMQDDVVAQLLRRLAALPV</sequence>
<dbReference type="OrthoDB" id="5298094at2"/>
<dbReference type="GO" id="GO:1990351">
    <property type="term" value="C:transporter complex"/>
    <property type="evidence" value="ECO:0007669"/>
    <property type="project" value="TreeGrafter"/>
</dbReference>
<protein>
    <recommendedName>
        <fullName evidence="6">LPS-assembly lipoprotein LptE</fullName>
    </recommendedName>
</protein>
<evidence type="ECO:0000256" key="5">
    <source>
        <dbReference type="ARBA" id="ARBA00023288"/>
    </source>
</evidence>
<dbReference type="AlphaFoldDB" id="A0A437JXW6"/>
<keyword evidence="1 6" id="KW-0732">Signal</keyword>
<evidence type="ECO:0000313" key="8">
    <source>
        <dbReference type="EMBL" id="RVT52500.1"/>
    </source>
</evidence>
<proteinExistence type="inferred from homology"/>
<accession>A0A437JXW6</accession>
<feature type="chain" id="PRO_5019099717" description="LPS-assembly lipoprotein LptE" evidence="7">
    <location>
        <begin position="20"/>
        <end position="163"/>
    </location>
</feature>
<dbReference type="Proteomes" id="UP000288178">
    <property type="component" value="Unassembled WGS sequence"/>
</dbReference>
<name>A0A437JXW6_9BURK</name>
<dbReference type="Gene3D" id="3.30.160.150">
    <property type="entry name" value="Lipoprotein like domain"/>
    <property type="match status" value="1"/>
</dbReference>
<dbReference type="Pfam" id="PF04390">
    <property type="entry name" value="LptE"/>
    <property type="match status" value="1"/>
</dbReference>
<evidence type="ECO:0000256" key="7">
    <source>
        <dbReference type="SAM" id="SignalP"/>
    </source>
</evidence>
<dbReference type="InterPro" id="IPR007485">
    <property type="entry name" value="LPS_assembly_LptE"/>
</dbReference>
<dbReference type="GO" id="GO:0009279">
    <property type="term" value="C:cell outer membrane"/>
    <property type="evidence" value="ECO:0007669"/>
    <property type="project" value="UniProtKB-SubCell"/>
</dbReference>
<dbReference type="EMBL" id="SACT01000002">
    <property type="protein sequence ID" value="RVT52500.1"/>
    <property type="molecule type" value="Genomic_DNA"/>
</dbReference>
<feature type="signal peptide" evidence="7">
    <location>
        <begin position="1"/>
        <end position="19"/>
    </location>
</feature>
<organism evidence="8 9">
    <name type="scientific">Rubrivivax albus</name>
    <dbReference type="NCBI Taxonomy" id="2499835"/>
    <lineage>
        <taxon>Bacteria</taxon>
        <taxon>Pseudomonadati</taxon>
        <taxon>Pseudomonadota</taxon>
        <taxon>Betaproteobacteria</taxon>
        <taxon>Burkholderiales</taxon>
        <taxon>Sphaerotilaceae</taxon>
        <taxon>Rubrivivax</taxon>
    </lineage>
</organism>
<keyword evidence="3 6" id="KW-0564">Palmitate</keyword>
<evidence type="ECO:0000256" key="3">
    <source>
        <dbReference type="ARBA" id="ARBA00023139"/>
    </source>
</evidence>
<dbReference type="RefSeq" id="WP_128197874.1">
    <property type="nucleotide sequence ID" value="NZ_SACT01000002.1"/>
</dbReference>
<keyword evidence="5 6" id="KW-0449">Lipoprotein</keyword>
<keyword evidence="4 6" id="KW-0998">Cell outer membrane</keyword>
<dbReference type="GO" id="GO:0015920">
    <property type="term" value="P:lipopolysaccharide transport"/>
    <property type="evidence" value="ECO:0007669"/>
    <property type="project" value="TreeGrafter"/>
</dbReference>
<comment type="function">
    <text evidence="6">Together with LptD, is involved in the assembly of lipopolysaccharide (LPS) at the surface of the outer membrane. Required for the proper assembly of LptD. Binds LPS and may serve as the LPS recognition site at the outer membrane.</text>
</comment>
<comment type="subcellular location">
    <subcellularLocation>
        <location evidence="6">Cell outer membrane</location>
        <topology evidence="6">Lipid-anchor</topology>
    </subcellularLocation>
</comment>
<comment type="subunit">
    <text evidence="6">Component of the lipopolysaccharide transport and assembly complex. Interacts with LptD.</text>
</comment>
<dbReference type="PROSITE" id="PS51257">
    <property type="entry name" value="PROKAR_LIPOPROTEIN"/>
    <property type="match status" value="1"/>
</dbReference>
<evidence type="ECO:0000256" key="1">
    <source>
        <dbReference type="ARBA" id="ARBA00022729"/>
    </source>
</evidence>
<dbReference type="GO" id="GO:0001530">
    <property type="term" value="F:lipopolysaccharide binding"/>
    <property type="evidence" value="ECO:0007669"/>
    <property type="project" value="TreeGrafter"/>
</dbReference>
<dbReference type="GO" id="GO:0043165">
    <property type="term" value="P:Gram-negative-bacterium-type cell outer membrane assembly"/>
    <property type="evidence" value="ECO:0007669"/>
    <property type="project" value="UniProtKB-UniRule"/>
</dbReference>
<reference evidence="8 9" key="1">
    <citation type="submission" date="2019-01" db="EMBL/GenBank/DDBJ databases">
        <authorList>
            <person name="Chen W.-M."/>
        </authorList>
    </citation>
    <scope>NUCLEOTIDE SEQUENCE [LARGE SCALE GENOMIC DNA]</scope>
    <source>
        <strain evidence="8 9">ICH-3</strain>
    </source>
</reference>
<evidence type="ECO:0000256" key="6">
    <source>
        <dbReference type="HAMAP-Rule" id="MF_01186"/>
    </source>
</evidence>